<reference evidence="1" key="1">
    <citation type="journal article" date="2020" name="Stud. Mycol.">
        <title>101 Dothideomycetes genomes: a test case for predicting lifestyles and emergence of pathogens.</title>
        <authorList>
            <person name="Haridas S."/>
            <person name="Albert R."/>
            <person name="Binder M."/>
            <person name="Bloem J."/>
            <person name="Labutti K."/>
            <person name="Salamov A."/>
            <person name="Andreopoulos B."/>
            <person name="Baker S."/>
            <person name="Barry K."/>
            <person name="Bills G."/>
            <person name="Bluhm B."/>
            <person name="Cannon C."/>
            <person name="Castanera R."/>
            <person name="Culley D."/>
            <person name="Daum C."/>
            <person name="Ezra D."/>
            <person name="Gonzalez J."/>
            <person name="Henrissat B."/>
            <person name="Kuo A."/>
            <person name="Liang C."/>
            <person name="Lipzen A."/>
            <person name="Lutzoni F."/>
            <person name="Magnuson J."/>
            <person name="Mondo S."/>
            <person name="Nolan M."/>
            <person name="Ohm R."/>
            <person name="Pangilinan J."/>
            <person name="Park H.-J."/>
            <person name="Ramirez L."/>
            <person name="Alfaro M."/>
            <person name="Sun H."/>
            <person name="Tritt A."/>
            <person name="Yoshinaga Y."/>
            <person name="Zwiers L.-H."/>
            <person name="Turgeon B."/>
            <person name="Goodwin S."/>
            <person name="Spatafora J."/>
            <person name="Crous P."/>
            <person name="Grigoriev I."/>
        </authorList>
    </citation>
    <scope>NUCLEOTIDE SEQUENCE</scope>
    <source>
        <strain evidence="1">CBS 121739</strain>
    </source>
</reference>
<protein>
    <submittedName>
        <fullName evidence="1">Uncharacterized protein</fullName>
    </submittedName>
</protein>
<accession>A0A6A6WEJ7</accession>
<organism evidence="1 2">
    <name type="scientific">Pseudovirgaria hyperparasitica</name>
    <dbReference type="NCBI Taxonomy" id="470096"/>
    <lineage>
        <taxon>Eukaryota</taxon>
        <taxon>Fungi</taxon>
        <taxon>Dikarya</taxon>
        <taxon>Ascomycota</taxon>
        <taxon>Pezizomycotina</taxon>
        <taxon>Dothideomycetes</taxon>
        <taxon>Dothideomycetes incertae sedis</taxon>
        <taxon>Acrospermales</taxon>
        <taxon>Acrospermaceae</taxon>
        <taxon>Pseudovirgaria</taxon>
    </lineage>
</organism>
<gene>
    <name evidence="1" type="ORF">EJ05DRAFT_536436</name>
</gene>
<dbReference type="AlphaFoldDB" id="A0A6A6WEJ7"/>
<proteinExistence type="predicted"/>
<evidence type="ECO:0000313" key="1">
    <source>
        <dbReference type="EMBL" id="KAF2760306.1"/>
    </source>
</evidence>
<dbReference type="RefSeq" id="XP_033602757.1">
    <property type="nucleotide sequence ID" value="XM_033749313.1"/>
</dbReference>
<dbReference type="GeneID" id="54490367"/>
<name>A0A6A6WEJ7_9PEZI</name>
<dbReference type="Proteomes" id="UP000799437">
    <property type="component" value="Unassembled WGS sequence"/>
</dbReference>
<dbReference type="EMBL" id="ML996568">
    <property type="protein sequence ID" value="KAF2760306.1"/>
    <property type="molecule type" value="Genomic_DNA"/>
</dbReference>
<sequence>MPKPAKRQIIADREIAGITKCVLEAEIERILSRDQNADNQRNNSSSTELHEDIALRTTPVSLYMMLFITLYSTSVIFEQNTFNDDNIRIVCKFNNAVCARAQAARPRGRRVESLGYVTEVIFLILKCPNMDVAWLDRLGAFNLQVSLTRAFNVIEGTKHGLR</sequence>
<evidence type="ECO:0000313" key="2">
    <source>
        <dbReference type="Proteomes" id="UP000799437"/>
    </source>
</evidence>
<keyword evidence="2" id="KW-1185">Reference proteome</keyword>